<comment type="caution">
    <text evidence="2">The sequence shown here is derived from an EMBL/GenBank/DDBJ whole genome shotgun (WGS) entry which is preliminary data.</text>
</comment>
<dbReference type="EMBL" id="CAJVCH010570638">
    <property type="protein sequence ID" value="CAG7835484.1"/>
    <property type="molecule type" value="Genomic_DNA"/>
</dbReference>
<keyword evidence="3" id="KW-1185">Reference proteome</keyword>
<proteinExistence type="predicted"/>
<dbReference type="Proteomes" id="UP000708208">
    <property type="component" value="Unassembled WGS sequence"/>
</dbReference>
<keyword evidence="1" id="KW-0812">Transmembrane</keyword>
<protein>
    <submittedName>
        <fullName evidence="2">Uncharacterized protein</fullName>
    </submittedName>
</protein>
<gene>
    <name evidence="2" type="ORF">AFUS01_LOCUS44849</name>
</gene>
<name>A0A8J2PW89_9HEXA</name>
<organism evidence="2 3">
    <name type="scientific">Allacma fusca</name>
    <dbReference type="NCBI Taxonomy" id="39272"/>
    <lineage>
        <taxon>Eukaryota</taxon>
        <taxon>Metazoa</taxon>
        <taxon>Ecdysozoa</taxon>
        <taxon>Arthropoda</taxon>
        <taxon>Hexapoda</taxon>
        <taxon>Collembola</taxon>
        <taxon>Symphypleona</taxon>
        <taxon>Sminthuridae</taxon>
        <taxon>Allacma</taxon>
    </lineage>
</organism>
<keyword evidence="1" id="KW-0472">Membrane</keyword>
<evidence type="ECO:0000256" key="1">
    <source>
        <dbReference type="SAM" id="Phobius"/>
    </source>
</evidence>
<accession>A0A8J2PW89</accession>
<sequence length="155" mass="17482">MPRYTAANTENLDSKSDFFSVNDKNDFIYDPTAPKLQFRNWLLGLDSTDEVKTTEASVDIDQDDLYTDDGMIISETTISFFLGSALLFFAALVLVLIIVAILKGIKHSQWKREQEAKKAECIRRLVTHPVRSLDVTRVDLKNALGHAKGENLLSF</sequence>
<keyword evidence="1" id="KW-1133">Transmembrane helix</keyword>
<dbReference type="AlphaFoldDB" id="A0A8J2PW89"/>
<feature type="transmembrane region" description="Helical" evidence="1">
    <location>
        <begin position="78"/>
        <end position="102"/>
    </location>
</feature>
<evidence type="ECO:0000313" key="2">
    <source>
        <dbReference type="EMBL" id="CAG7835484.1"/>
    </source>
</evidence>
<reference evidence="2" key="1">
    <citation type="submission" date="2021-06" db="EMBL/GenBank/DDBJ databases">
        <authorList>
            <person name="Hodson N. C."/>
            <person name="Mongue J. A."/>
            <person name="Jaron S. K."/>
        </authorList>
    </citation>
    <scope>NUCLEOTIDE SEQUENCE</scope>
</reference>
<evidence type="ECO:0000313" key="3">
    <source>
        <dbReference type="Proteomes" id="UP000708208"/>
    </source>
</evidence>